<reference evidence="4" key="1">
    <citation type="submission" date="2016-10" db="EMBL/GenBank/DDBJ databases">
        <authorList>
            <person name="Varghese N."/>
            <person name="Submissions S."/>
        </authorList>
    </citation>
    <scope>NUCLEOTIDE SEQUENCE [LARGE SCALE GENOMIC DNA]</scope>
    <source>
        <strain evidence="4">SP</strain>
    </source>
</reference>
<evidence type="ECO:0000313" key="3">
    <source>
        <dbReference type="EMBL" id="SDZ24871.1"/>
    </source>
</evidence>
<name>A0A1H3RI16_9BACI</name>
<evidence type="ECO:0000313" key="4">
    <source>
        <dbReference type="Proteomes" id="UP000198935"/>
    </source>
</evidence>
<evidence type="ECO:0000256" key="1">
    <source>
        <dbReference type="ARBA" id="ARBA00034117"/>
    </source>
</evidence>
<dbReference type="EMBL" id="FNPI01000008">
    <property type="protein sequence ID" value="SDZ24871.1"/>
    <property type="molecule type" value="Genomic_DNA"/>
</dbReference>
<keyword evidence="4" id="KW-1185">Reference proteome</keyword>
<dbReference type="OrthoDB" id="2806194at2"/>
<organism evidence="3 4">
    <name type="scientific">Evansella caseinilytica</name>
    <dbReference type="NCBI Taxonomy" id="1503961"/>
    <lineage>
        <taxon>Bacteria</taxon>
        <taxon>Bacillati</taxon>
        <taxon>Bacillota</taxon>
        <taxon>Bacilli</taxon>
        <taxon>Bacillales</taxon>
        <taxon>Bacillaceae</taxon>
        <taxon>Evansella</taxon>
    </lineage>
</organism>
<dbReference type="Pfam" id="PF04740">
    <property type="entry name" value="LXG"/>
    <property type="match status" value="1"/>
</dbReference>
<protein>
    <submittedName>
        <fullName evidence="3">LXG domain of WXG superfamily protein</fullName>
    </submittedName>
</protein>
<dbReference type="PROSITE" id="PS51756">
    <property type="entry name" value="LXG"/>
    <property type="match status" value="1"/>
</dbReference>
<sequence>MDTFKGRTADAAKAYFTETHGTILTAFQQLFRELQQSFDKHIQSFRANVDTHPAAVIESNYLQDTLTEIDREFRKIEDIQQAIQYTIQGVSDITSAAAPPLAPVAAAKWEVEHGITKLDQNVFTFTREGRRDIDNTRELLYFLEKAVHQAGAEKGETRFTNFQHSTTKQDILALKDVVTGIKGTDIFDTEFTRDALASKDVRNSGGLSALLGGSVKERLQCDVKALAAVMAELRNAAKTDGVVGIQQQLYHVLNSDYLQEIFRQTMGGIQWVYRNASRGHFQVKTPPIKRLAHNVLSGDYLKQLMAKTAVQTLPYAYNMGKGNEAVKDWTKEAVAGANWSGELDSGNSERCLGLDSRNRQQCLDWRDRFL</sequence>
<accession>A0A1H3RI16</accession>
<evidence type="ECO:0000259" key="2">
    <source>
        <dbReference type="PROSITE" id="PS51756"/>
    </source>
</evidence>
<dbReference type="InterPro" id="IPR006829">
    <property type="entry name" value="LXG_dom"/>
</dbReference>
<dbReference type="AlphaFoldDB" id="A0A1H3RI16"/>
<dbReference type="Proteomes" id="UP000198935">
    <property type="component" value="Unassembled WGS sequence"/>
</dbReference>
<dbReference type="STRING" id="1503961.SAMN05421736_10897"/>
<gene>
    <name evidence="3" type="ORF">SAMN05421736_10897</name>
</gene>
<proteinExistence type="inferred from homology"/>
<feature type="domain" description="LXG" evidence="2">
    <location>
        <begin position="1"/>
        <end position="198"/>
    </location>
</feature>
<comment type="similarity">
    <text evidence="1">In the N-terminal section; belongs to the LXG family.</text>
</comment>